<evidence type="ECO:0000256" key="6">
    <source>
        <dbReference type="ARBA" id="ARBA00023143"/>
    </source>
</evidence>
<dbReference type="Pfam" id="PF02119">
    <property type="entry name" value="FlgI"/>
    <property type="match status" value="1"/>
</dbReference>
<evidence type="ECO:0000256" key="1">
    <source>
        <dbReference type="ARBA" id="ARBA00002591"/>
    </source>
</evidence>
<dbReference type="RefSeq" id="WP_185796329.1">
    <property type="nucleotide sequence ID" value="NZ_JACLQD010000001.1"/>
</dbReference>
<dbReference type="GO" id="GO:0009428">
    <property type="term" value="C:bacterial-type flagellum basal body, distal rod, P ring"/>
    <property type="evidence" value="ECO:0007669"/>
    <property type="project" value="InterPro"/>
</dbReference>
<dbReference type="HAMAP" id="MF_00416">
    <property type="entry name" value="FlgI"/>
    <property type="match status" value="1"/>
</dbReference>
<evidence type="ECO:0000256" key="2">
    <source>
        <dbReference type="ARBA" id="ARBA00004117"/>
    </source>
</evidence>
<keyword evidence="4 8" id="KW-0732">Signal</keyword>
<accession>A0A842I526</accession>
<evidence type="ECO:0000256" key="4">
    <source>
        <dbReference type="ARBA" id="ARBA00022729"/>
    </source>
</evidence>
<dbReference type="NCBIfam" id="NF003676">
    <property type="entry name" value="PRK05303.1"/>
    <property type="match status" value="1"/>
</dbReference>
<keyword evidence="9" id="KW-0969">Cilium</keyword>
<dbReference type="PANTHER" id="PTHR30381">
    <property type="entry name" value="FLAGELLAR P-RING PERIPLASMIC PROTEIN FLGI"/>
    <property type="match status" value="1"/>
</dbReference>
<keyword evidence="6 8" id="KW-0975">Bacterial flagellum</keyword>
<comment type="subunit">
    <text evidence="8">The basal body constitutes a major portion of the flagellar organelle and consists of four rings (L,P,S, and M) mounted on a central rod.</text>
</comment>
<organism evidence="9 10">
    <name type="scientific">Paragemmobacter straminiformis</name>
    <dbReference type="NCBI Taxonomy" id="2045119"/>
    <lineage>
        <taxon>Bacteria</taxon>
        <taxon>Pseudomonadati</taxon>
        <taxon>Pseudomonadota</taxon>
        <taxon>Alphaproteobacteria</taxon>
        <taxon>Rhodobacterales</taxon>
        <taxon>Paracoccaceae</taxon>
        <taxon>Paragemmobacter</taxon>
    </lineage>
</organism>
<comment type="similarity">
    <text evidence="8">Belongs to the FlgI family.</text>
</comment>
<evidence type="ECO:0000313" key="9">
    <source>
        <dbReference type="EMBL" id="MBC2834756.1"/>
    </source>
</evidence>
<dbReference type="GO" id="GO:0071973">
    <property type="term" value="P:bacterial-type flagellum-dependent cell motility"/>
    <property type="evidence" value="ECO:0007669"/>
    <property type="project" value="InterPro"/>
</dbReference>
<dbReference type="Proteomes" id="UP000555411">
    <property type="component" value="Unassembled WGS sequence"/>
</dbReference>
<dbReference type="EMBL" id="JACLQD010000001">
    <property type="protein sequence ID" value="MBC2834756.1"/>
    <property type="molecule type" value="Genomic_DNA"/>
</dbReference>
<keyword evidence="9" id="KW-0282">Flagellum</keyword>
<dbReference type="PRINTS" id="PR01010">
    <property type="entry name" value="FLGPRINGFLGI"/>
</dbReference>
<keyword evidence="9" id="KW-0966">Cell projection</keyword>
<dbReference type="InterPro" id="IPR001782">
    <property type="entry name" value="Flag_FlgI"/>
</dbReference>
<dbReference type="AlphaFoldDB" id="A0A842I526"/>
<keyword evidence="10" id="KW-1185">Reference proteome</keyword>
<feature type="chain" id="PRO_5033178181" description="Flagellar P-ring protein" evidence="8">
    <location>
        <begin position="21"/>
        <end position="372"/>
    </location>
</feature>
<reference evidence="9 10" key="1">
    <citation type="journal article" date="2017" name="Int. J. Syst. Evol. Microbiol.">
        <title>Gemmobacter straminiformis sp. nov., isolated from an artificial fountain.</title>
        <authorList>
            <person name="Kang J.Y."/>
            <person name="Kim M.J."/>
            <person name="Chun J."/>
            <person name="Son K.P."/>
            <person name="Jahng K.Y."/>
        </authorList>
    </citation>
    <scope>NUCLEOTIDE SEQUENCE [LARGE SCALE GENOMIC DNA]</scope>
    <source>
        <strain evidence="9 10">CAM-8</strain>
    </source>
</reference>
<evidence type="ECO:0000256" key="7">
    <source>
        <dbReference type="ARBA" id="ARBA00032344"/>
    </source>
</evidence>
<feature type="signal peptide" evidence="8">
    <location>
        <begin position="1"/>
        <end position="20"/>
    </location>
</feature>
<evidence type="ECO:0000256" key="3">
    <source>
        <dbReference type="ARBA" id="ARBA00019515"/>
    </source>
</evidence>
<dbReference type="PANTHER" id="PTHR30381:SF0">
    <property type="entry name" value="FLAGELLAR P-RING PROTEIN"/>
    <property type="match status" value="1"/>
</dbReference>
<protein>
    <recommendedName>
        <fullName evidence="3 8">Flagellar P-ring protein</fullName>
    </recommendedName>
    <alternativeName>
        <fullName evidence="7 8">Basal body P-ring protein</fullName>
    </alternativeName>
</protein>
<comment type="subcellular location">
    <subcellularLocation>
        <location evidence="2 8">Bacterial flagellum basal body</location>
    </subcellularLocation>
</comment>
<gene>
    <name evidence="8" type="primary">flgI</name>
    <name evidence="9" type="ORF">H7F16_04510</name>
</gene>
<evidence type="ECO:0000256" key="8">
    <source>
        <dbReference type="HAMAP-Rule" id="MF_00416"/>
    </source>
</evidence>
<dbReference type="GO" id="GO:0005198">
    <property type="term" value="F:structural molecule activity"/>
    <property type="evidence" value="ECO:0007669"/>
    <property type="project" value="InterPro"/>
</dbReference>
<name>A0A842I526_9RHOB</name>
<evidence type="ECO:0000313" key="10">
    <source>
        <dbReference type="Proteomes" id="UP000555411"/>
    </source>
</evidence>
<sequence length="372" mass="37482" precursor="true">MIRTLILALMLALGAGAAHADRIKDLASVAGVRSNPLVGYGVVVGLAGSGDGNTGLTLQSLQSLISRLGLVVETADLNAKNAAAVMVTAELPPFAKEGQTIDVTVSTVGSAKSLKGGTLLMTPLMGADGQIYAIAQGNLVVGGLGVSGEDGSSLTVNIPTVGRVPEGGQVEKVVDAPFNDSDNLVLNLNRGDFSTAASMAKAINEVFGPDIATPIDATSVSVRAPYDPGQRVAFMGMIENVELTPDAPAAKVVINSRSGTVVIGGNVRVTPAAVSHGSLTVNIKEDPTVTQGATVVNGDNGAVVVPGQTTTTPDTTVAATEEKAHTFVFDAGVSLSSLVDAINAVGASPSDLVAILESLREAGALRAELVVI</sequence>
<dbReference type="GO" id="GO:0030288">
    <property type="term" value="C:outer membrane-bounded periplasmic space"/>
    <property type="evidence" value="ECO:0007669"/>
    <property type="project" value="InterPro"/>
</dbReference>
<evidence type="ECO:0000256" key="5">
    <source>
        <dbReference type="ARBA" id="ARBA00022764"/>
    </source>
</evidence>
<proteinExistence type="inferred from homology"/>
<keyword evidence="5" id="KW-0574">Periplasm</keyword>
<comment type="caution">
    <text evidence="9">The sequence shown here is derived from an EMBL/GenBank/DDBJ whole genome shotgun (WGS) entry which is preliminary data.</text>
</comment>
<comment type="function">
    <text evidence="1 8">Assembles around the rod to form the L-ring and probably protects the motor/basal body from shearing forces during rotation.</text>
</comment>